<evidence type="ECO:0000313" key="3">
    <source>
        <dbReference type="Proteomes" id="UP000830167"/>
    </source>
</evidence>
<dbReference type="RefSeq" id="WP_347438430.1">
    <property type="nucleotide sequence ID" value="NZ_CP089291.1"/>
</dbReference>
<evidence type="ECO:0008006" key="4">
    <source>
        <dbReference type="Google" id="ProtNLM"/>
    </source>
</evidence>
<keyword evidence="3" id="KW-1185">Reference proteome</keyword>
<keyword evidence="1" id="KW-1133">Transmembrane helix</keyword>
<dbReference type="EMBL" id="CP089291">
    <property type="protein sequence ID" value="UOF91742.1"/>
    <property type="molecule type" value="Genomic_DNA"/>
</dbReference>
<name>A0ABY4CMM3_9BACL</name>
<proteinExistence type="predicted"/>
<protein>
    <recommendedName>
        <fullName evidence="4">Colicin V production protein</fullName>
    </recommendedName>
</protein>
<keyword evidence="1" id="KW-0812">Transmembrane</keyword>
<keyword evidence="1" id="KW-0472">Membrane</keyword>
<dbReference type="Proteomes" id="UP000830167">
    <property type="component" value="Chromosome"/>
</dbReference>
<evidence type="ECO:0000313" key="2">
    <source>
        <dbReference type="EMBL" id="UOF91742.1"/>
    </source>
</evidence>
<organism evidence="2 3">
    <name type="scientific">Fodinisporobacter ferrooxydans</name>
    <dbReference type="NCBI Taxonomy" id="2901836"/>
    <lineage>
        <taxon>Bacteria</taxon>
        <taxon>Bacillati</taxon>
        <taxon>Bacillota</taxon>
        <taxon>Bacilli</taxon>
        <taxon>Bacillales</taxon>
        <taxon>Alicyclobacillaceae</taxon>
        <taxon>Fodinisporobacter</taxon>
    </lineage>
</organism>
<evidence type="ECO:0000256" key="1">
    <source>
        <dbReference type="SAM" id="Phobius"/>
    </source>
</evidence>
<accession>A0ABY4CMM3</accession>
<feature type="transmembrane region" description="Helical" evidence="1">
    <location>
        <begin position="144"/>
        <end position="168"/>
    </location>
</feature>
<gene>
    <name evidence="2" type="ORF">LSG31_05695</name>
</gene>
<feature type="transmembrane region" description="Helical" evidence="1">
    <location>
        <begin position="103"/>
        <end position="123"/>
    </location>
</feature>
<sequence length="193" mass="22407">MEIDIMAVLYLVWSCCIGWKRRGLNAVMDFMAFSIVAIVVKDIIPSTEHFVIQPELQIRLLEWIQYHINETTPVSATFFHIVREIPVGSNMFNRDLEIWNKSYNYVMTSITGIAFFISIQMIRRSLITVWPPRSGMWDSKLTGAMIYGILGIAAWMFSISCLSLLTWFHGFAWLDHSLQQSLFVRTSFSLNPW</sequence>
<reference evidence="2" key="1">
    <citation type="submission" date="2021-12" db="EMBL/GenBank/DDBJ databases">
        <title>Alicyclobacillaceae gen. nov., sp. nov., isolated from chalcocite enrichment system.</title>
        <authorList>
            <person name="Jiang Z."/>
        </authorList>
    </citation>
    <scope>NUCLEOTIDE SEQUENCE</scope>
    <source>
        <strain evidence="2">MYW30-H2</strain>
    </source>
</reference>